<feature type="domain" description="CBM1" evidence="10">
    <location>
        <begin position="16"/>
        <end position="52"/>
    </location>
</feature>
<dbReference type="InterPro" id="IPR035971">
    <property type="entry name" value="CBD_sf"/>
</dbReference>
<proteinExistence type="inferred from homology"/>
<keyword evidence="5 7" id="KW-0326">Glycosidase</keyword>
<evidence type="ECO:0000256" key="2">
    <source>
        <dbReference type="ARBA" id="ARBA00022729"/>
    </source>
</evidence>
<evidence type="ECO:0000313" key="12">
    <source>
        <dbReference type="EMBL" id="KAF2992978.1"/>
    </source>
</evidence>
<dbReference type="OrthoDB" id="3055998at2759"/>
<evidence type="ECO:0000313" key="13">
    <source>
        <dbReference type="Proteomes" id="UP000801428"/>
    </source>
</evidence>
<dbReference type="InterPro" id="IPR000254">
    <property type="entry name" value="CBD"/>
</dbReference>
<keyword evidence="2 9" id="KW-0732">Signal</keyword>
<keyword evidence="4 7" id="KW-0119">Carbohydrate metabolism</keyword>
<keyword evidence="3 7" id="KW-0378">Hydrolase</keyword>
<dbReference type="InterPro" id="IPR001000">
    <property type="entry name" value="GH10_dom"/>
</dbReference>
<dbReference type="GO" id="GO:0031176">
    <property type="term" value="F:endo-1,4-beta-xylanase activity"/>
    <property type="evidence" value="ECO:0007669"/>
    <property type="project" value="UniProtKB-EC"/>
</dbReference>
<dbReference type="PANTHER" id="PTHR31490:SF76">
    <property type="entry name" value="ENDO-1,4-BETA-XYLANASE C"/>
    <property type="match status" value="1"/>
</dbReference>
<dbReference type="GO" id="GO:0000272">
    <property type="term" value="P:polysaccharide catabolic process"/>
    <property type="evidence" value="ECO:0007669"/>
    <property type="project" value="UniProtKB-KW"/>
</dbReference>
<dbReference type="PROSITE" id="PS51164">
    <property type="entry name" value="CBM1_2"/>
    <property type="match status" value="1"/>
</dbReference>
<dbReference type="InterPro" id="IPR044846">
    <property type="entry name" value="GH10"/>
</dbReference>
<reference evidence="12" key="1">
    <citation type="submission" date="2019-04" db="EMBL/GenBank/DDBJ databases">
        <title>Sequencing of skin fungus with MAO and IRED activity.</title>
        <authorList>
            <person name="Marsaioli A.J."/>
            <person name="Bonatto J.M.C."/>
            <person name="Reis Junior O."/>
        </authorList>
    </citation>
    <scope>NUCLEOTIDE SEQUENCE</scope>
    <source>
        <strain evidence="12">30M1</strain>
    </source>
</reference>
<protein>
    <recommendedName>
        <fullName evidence="7">Beta-xylanase</fullName>
        <ecNumber evidence="7">3.2.1.8</ecNumber>
    </recommendedName>
</protein>
<evidence type="ECO:0000256" key="1">
    <source>
        <dbReference type="ARBA" id="ARBA00007495"/>
    </source>
</evidence>
<dbReference type="PROSITE" id="PS51760">
    <property type="entry name" value="GH10_2"/>
    <property type="match status" value="1"/>
</dbReference>
<evidence type="ECO:0000256" key="4">
    <source>
        <dbReference type="ARBA" id="ARBA00023277"/>
    </source>
</evidence>
<evidence type="ECO:0000256" key="3">
    <source>
        <dbReference type="ARBA" id="ARBA00022801"/>
    </source>
</evidence>
<dbReference type="InterPro" id="IPR017853">
    <property type="entry name" value="GH"/>
</dbReference>
<feature type="compositionally biased region" description="Low complexity" evidence="8">
    <location>
        <begin position="64"/>
        <end position="97"/>
    </location>
</feature>
<dbReference type="SMART" id="SM00236">
    <property type="entry name" value="fCBD"/>
    <property type="match status" value="1"/>
</dbReference>
<name>A0A9P4T2X7_CURKU</name>
<comment type="similarity">
    <text evidence="1 7">Belongs to the glycosyl hydrolase 10 (cellulase F) family.</text>
</comment>
<feature type="signal peptide" evidence="9">
    <location>
        <begin position="1"/>
        <end position="16"/>
    </location>
</feature>
<dbReference type="EMBL" id="SWKU01000064">
    <property type="protein sequence ID" value="KAF2992978.1"/>
    <property type="molecule type" value="Genomic_DNA"/>
</dbReference>
<dbReference type="EC" id="3.2.1.8" evidence="7"/>
<comment type="catalytic activity">
    <reaction evidence="7">
        <text>Endohydrolysis of (1-&gt;4)-beta-D-xylosidic linkages in xylans.</text>
        <dbReference type="EC" id="3.2.1.8"/>
    </reaction>
</comment>
<sequence length="400" mass="42195">MRSAVVAFVLPATVLGQSALWGQCGGNGWGGSKSCVSGTTCTYVNDWYSQCQPGTGGGDPAPAPTSAAPAPTSAAPTTLTTTTTASGSAPTGGNSAAGELNAKFKAKGKLYFGTEIDHYHLSNSPLMTIAKNSFGQISPENSMKWDAIEPSRGSFSYGNADKVVDWALSNGKYMRGHTLLWHSQLPAWVSQINDRTTLTSVIQNHITNIVTHYKGKILQWDVVNEIFAEDGSLRDSVFSRVLGEDFVGIAFRAARAADPNAKLYINDYNLDIANYAKVTTGMVAHVNKWVAAGIPIDGIGSQAHLAAPGGWNPASGVPNALKALAAANVKEVAITELDIAGASASDYLTVQNACLQVSKCVGITVWGVSDKDSWRASDSPLLFDTNYKPKQAYNSLVSAL</sequence>
<evidence type="ECO:0000256" key="5">
    <source>
        <dbReference type="ARBA" id="ARBA00023295"/>
    </source>
</evidence>
<dbReference type="Pfam" id="PF00734">
    <property type="entry name" value="CBM_1"/>
    <property type="match status" value="1"/>
</dbReference>
<evidence type="ECO:0000256" key="8">
    <source>
        <dbReference type="SAM" id="MobiDB-lite"/>
    </source>
</evidence>
<gene>
    <name evidence="12" type="primary">XYL6</name>
    <name evidence="12" type="ORF">E8E13_000070</name>
</gene>
<dbReference type="SUPFAM" id="SSF57180">
    <property type="entry name" value="Cellulose-binding domain"/>
    <property type="match status" value="1"/>
</dbReference>
<evidence type="ECO:0000256" key="7">
    <source>
        <dbReference type="RuleBase" id="RU361174"/>
    </source>
</evidence>
<dbReference type="GO" id="GO:0030248">
    <property type="term" value="F:cellulose binding"/>
    <property type="evidence" value="ECO:0007669"/>
    <property type="project" value="InterPro"/>
</dbReference>
<feature type="region of interest" description="Disordered" evidence="8">
    <location>
        <begin position="54"/>
        <end position="97"/>
    </location>
</feature>
<evidence type="ECO:0000259" key="10">
    <source>
        <dbReference type="PROSITE" id="PS51164"/>
    </source>
</evidence>
<evidence type="ECO:0000256" key="9">
    <source>
        <dbReference type="SAM" id="SignalP"/>
    </source>
</evidence>
<dbReference type="PRINTS" id="PR00134">
    <property type="entry name" value="GLHYDRLASE10"/>
</dbReference>
<dbReference type="Gene3D" id="3.20.20.80">
    <property type="entry name" value="Glycosidases"/>
    <property type="match status" value="1"/>
</dbReference>
<organism evidence="12 13">
    <name type="scientific">Curvularia kusanoi</name>
    <name type="common">Cochliobolus kusanoi</name>
    <dbReference type="NCBI Taxonomy" id="90978"/>
    <lineage>
        <taxon>Eukaryota</taxon>
        <taxon>Fungi</taxon>
        <taxon>Dikarya</taxon>
        <taxon>Ascomycota</taxon>
        <taxon>Pezizomycotina</taxon>
        <taxon>Dothideomycetes</taxon>
        <taxon>Pleosporomycetidae</taxon>
        <taxon>Pleosporales</taxon>
        <taxon>Pleosporineae</taxon>
        <taxon>Pleosporaceae</taxon>
        <taxon>Curvularia</taxon>
    </lineage>
</organism>
<comment type="caution">
    <text evidence="12">The sequence shown here is derived from an EMBL/GenBank/DDBJ whole genome shotgun (WGS) entry which is preliminary data.</text>
</comment>
<dbReference type="Proteomes" id="UP000801428">
    <property type="component" value="Unassembled WGS sequence"/>
</dbReference>
<evidence type="ECO:0000256" key="6">
    <source>
        <dbReference type="ARBA" id="ARBA00023326"/>
    </source>
</evidence>
<dbReference type="SUPFAM" id="SSF51445">
    <property type="entry name" value="(Trans)glycosidases"/>
    <property type="match status" value="1"/>
</dbReference>
<dbReference type="PROSITE" id="PS00562">
    <property type="entry name" value="CBM1_1"/>
    <property type="match status" value="1"/>
</dbReference>
<dbReference type="SMART" id="SM00633">
    <property type="entry name" value="Glyco_10"/>
    <property type="match status" value="1"/>
</dbReference>
<keyword evidence="6 7" id="KW-0624">Polysaccharide degradation</keyword>
<evidence type="ECO:0000259" key="11">
    <source>
        <dbReference type="PROSITE" id="PS51760"/>
    </source>
</evidence>
<dbReference type="PANTHER" id="PTHR31490">
    <property type="entry name" value="GLYCOSYL HYDROLASE"/>
    <property type="match status" value="1"/>
</dbReference>
<dbReference type="AlphaFoldDB" id="A0A9P4T2X7"/>
<keyword evidence="13" id="KW-1185">Reference proteome</keyword>
<feature type="domain" description="GH10" evidence="11">
    <location>
        <begin position="94"/>
        <end position="399"/>
    </location>
</feature>
<accession>A0A9P4T2X7</accession>
<dbReference type="Pfam" id="PF00331">
    <property type="entry name" value="Glyco_hydro_10"/>
    <property type="match status" value="1"/>
</dbReference>
<feature type="chain" id="PRO_5040297830" description="Beta-xylanase" evidence="9">
    <location>
        <begin position="17"/>
        <end position="400"/>
    </location>
</feature>
<dbReference type="GO" id="GO:0005576">
    <property type="term" value="C:extracellular region"/>
    <property type="evidence" value="ECO:0007669"/>
    <property type="project" value="InterPro"/>
</dbReference>